<protein>
    <recommendedName>
        <fullName evidence="4">Sfi1 spindle body domain-containing protein</fullName>
    </recommendedName>
</protein>
<keyword evidence="1" id="KW-0175">Coiled coil</keyword>
<evidence type="ECO:0008006" key="4">
    <source>
        <dbReference type="Google" id="ProtNLM"/>
    </source>
</evidence>
<accession>A0A1R2B7Q3</accession>
<organism evidence="2 3">
    <name type="scientific">Stentor coeruleus</name>
    <dbReference type="NCBI Taxonomy" id="5963"/>
    <lineage>
        <taxon>Eukaryota</taxon>
        <taxon>Sar</taxon>
        <taxon>Alveolata</taxon>
        <taxon>Ciliophora</taxon>
        <taxon>Postciliodesmatophora</taxon>
        <taxon>Heterotrichea</taxon>
        <taxon>Heterotrichida</taxon>
        <taxon>Stentoridae</taxon>
        <taxon>Stentor</taxon>
    </lineage>
</organism>
<dbReference type="AlphaFoldDB" id="A0A1R2B7Q3"/>
<comment type="caution">
    <text evidence="2">The sequence shown here is derived from an EMBL/GenBank/DDBJ whole genome shotgun (WGS) entry which is preliminary data.</text>
</comment>
<dbReference type="EMBL" id="MPUH01000884">
    <property type="protein sequence ID" value="OMJ72640.1"/>
    <property type="molecule type" value="Genomic_DNA"/>
</dbReference>
<evidence type="ECO:0000313" key="3">
    <source>
        <dbReference type="Proteomes" id="UP000187209"/>
    </source>
</evidence>
<sequence>MKERSINILSPEPCRNSNRSLLKLGGGLRYALQNKENINHSVDYDKEREIPRSYSIFSTQTCSPIKDDISDKGQSSNLIGIFNAWKEFIKEKHRSWMHLKGKMGCFNTKYQKMCSFAWKMKEKHLMTKIIYVLRLNAKGKKRGVFVFMRKYVRGWRKFVQKRNKILTNCYVLSEKVLGKLEKRVFGMWRRVLNKKKLLKKVFRIKTNHDLKKAWRKYIKSTERKSKILKTLQFLLSKKGKTMKKSCVSIWRSSIFIKKNQETKFKADFFEEKIRELMKQIVIQSQELAREKQESNDRETKMKNMLNAHADKLYQELTR</sequence>
<gene>
    <name evidence="2" type="ORF">SteCoe_28865</name>
</gene>
<proteinExistence type="predicted"/>
<evidence type="ECO:0000256" key="1">
    <source>
        <dbReference type="SAM" id="Coils"/>
    </source>
</evidence>
<name>A0A1R2B7Q3_9CILI</name>
<evidence type="ECO:0000313" key="2">
    <source>
        <dbReference type="EMBL" id="OMJ72640.1"/>
    </source>
</evidence>
<feature type="coiled-coil region" evidence="1">
    <location>
        <begin position="259"/>
        <end position="293"/>
    </location>
</feature>
<reference evidence="2 3" key="1">
    <citation type="submission" date="2016-11" db="EMBL/GenBank/DDBJ databases">
        <title>The macronuclear genome of Stentor coeruleus: a giant cell with tiny introns.</title>
        <authorList>
            <person name="Slabodnick M."/>
            <person name="Ruby J.G."/>
            <person name="Reiff S.B."/>
            <person name="Swart E.C."/>
            <person name="Gosai S."/>
            <person name="Prabakaran S."/>
            <person name="Witkowska E."/>
            <person name="Larue G.E."/>
            <person name="Fisher S."/>
            <person name="Freeman R.M."/>
            <person name="Gunawardena J."/>
            <person name="Chu W."/>
            <person name="Stover N.A."/>
            <person name="Gregory B.D."/>
            <person name="Nowacki M."/>
            <person name="Derisi J."/>
            <person name="Roy S.W."/>
            <person name="Marshall W.F."/>
            <person name="Sood P."/>
        </authorList>
    </citation>
    <scope>NUCLEOTIDE SEQUENCE [LARGE SCALE GENOMIC DNA]</scope>
    <source>
        <strain evidence="2">WM001</strain>
    </source>
</reference>
<dbReference type="Proteomes" id="UP000187209">
    <property type="component" value="Unassembled WGS sequence"/>
</dbReference>
<keyword evidence="3" id="KW-1185">Reference proteome</keyword>